<name>A0AB34VAH0_9GAMM</name>
<feature type="domain" description="Immunity protein 63" evidence="1">
    <location>
        <begin position="48"/>
        <end position="127"/>
    </location>
</feature>
<reference evidence="2 3" key="1">
    <citation type="journal article" date="2016" name="Front. Microbiol.">
        <title>Genomic Resource of Rice Seed Associated Bacteria.</title>
        <authorList>
            <person name="Midha S."/>
            <person name="Bansal K."/>
            <person name="Sharma S."/>
            <person name="Kumar N."/>
            <person name="Patil P.P."/>
            <person name="Chaudhry V."/>
            <person name="Patil P.B."/>
        </authorList>
    </citation>
    <scope>NUCLEOTIDE SEQUENCE [LARGE SCALE GENOMIC DNA]</scope>
    <source>
        <strain evidence="2 3">RSA13</strain>
    </source>
</reference>
<dbReference type="Proteomes" id="UP000072520">
    <property type="component" value="Unassembled WGS sequence"/>
</dbReference>
<protein>
    <recommendedName>
        <fullName evidence="1">Immunity protein 63 domain-containing protein</fullName>
    </recommendedName>
</protein>
<dbReference type="EMBL" id="LDSI01000031">
    <property type="protein sequence ID" value="KTS93898.1"/>
    <property type="molecule type" value="Genomic_DNA"/>
</dbReference>
<dbReference type="RefSeq" id="WP_058702142.1">
    <property type="nucleotide sequence ID" value="NZ_JARNMT010000001.1"/>
</dbReference>
<dbReference type="Pfam" id="PF15599">
    <property type="entry name" value="Imm63"/>
    <property type="match status" value="1"/>
</dbReference>
<comment type="caution">
    <text evidence="2">The sequence shown here is derived from an EMBL/GenBank/DDBJ whole genome shotgun (WGS) entry which is preliminary data.</text>
</comment>
<evidence type="ECO:0000313" key="2">
    <source>
        <dbReference type="EMBL" id="KTS93898.1"/>
    </source>
</evidence>
<organism evidence="2 3">
    <name type="scientific">Pantoea stewartii</name>
    <dbReference type="NCBI Taxonomy" id="66269"/>
    <lineage>
        <taxon>Bacteria</taxon>
        <taxon>Pseudomonadati</taxon>
        <taxon>Pseudomonadota</taxon>
        <taxon>Gammaproteobacteria</taxon>
        <taxon>Enterobacterales</taxon>
        <taxon>Erwiniaceae</taxon>
        <taxon>Pantoea</taxon>
    </lineage>
</organism>
<dbReference type="InterPro" id="IPR028952">
    <property type="entry name" value="Imm63"/>
</dbReference>
<proteinExistence type="predicted"/>
<evidence type="ECO:0000259" key="1">
    <source>
        <dbReference type="Pfam" id="PF15599"/>
    </source>
</evidence>
<dbReference type="AlphaFoldDB" id="A0AB34VAH0"/>
<gene>
    <name evidence="2" type="ORF">RSA13_20290</name>
</gene>
<evidence type="ECO:0000313" key="3">
    <source>
        <dbReference type="Proteomes" id="UP000072520"/>
    </source>
</evidence>
<accession>A0AB34VAH0</accession>
<sequence length="131" mass="15189">MKTIEELRASLLKIGEQLGGGIRPNYYFTIPDQSDGVGTPYLEIGGEVYHFVASERGIEFNRKSTLDYEDVLYWFTDDGVRALASEYAASNKNSNEEFRILYFRKQFYLMLSVKPEWATRKKNEIKQILIS</sequence>